<dbReference type="Proteomes" id="UP001501175">
    <property type="component" value="Unassembled WGS sequence"/>
</dbReference>
<evidence type="ECO:0008006" key="4">
    <source>
        <dbReference type="Google" id="ProtNLM"/>
    </source>
</evidence>
<comment type="caution">
    <text evidence="2">The sequence shown here is derived from an EMBL/GenBank/DDBJ whole genome shotgun (WGS) entry which is preliminary data.</text>
</comment>
<feature type="chain" id="PRO_5045356252" description="Outer membrane protein beta-barrel domain-containing protein" evidence="1">
    <location>
        <begin position="19"/>
        <end position="264"/>
    </location>
</feature>
<protein>
    <recommendedName>
        <fullName evidence="4">Outer membrane protein beta-barrel domain-containing protein</fullName>
    </recommendedName>
</protein>
<sequence>MKQAYAILLISLSVSLGACTSIRKRSDIFSLNQVYLVGGRQTVYAQDRNGTVQPKELSRPAKAALYERNDTLFAEFVTAALPLPDQNPRTLDQSDSLAVLLVHYHARPNGIDEKSPWFRYHLTSFDIDLFTVPFKYRFGQQGNPGELTTTPNLGLYTGIRYDLGRHRSVYFRRERRSEIQSFSFGAGGFVSMDPVRVYDYNTGAQVSSEYEALGVNYGVAAILGYRAITAGLALGFENLADRNNRFWMYRNKPWLGLTVGLNIN</sequence>
<dbReference type="EMBL" id="BAABHD010000012">
    <property type="protein sequence ID" value="GAA4450836.1"/>
    <property type="molecule type" value="Genomic_DNA"/>
</dbReference>
<organism evidence="2 3">
    <name type="scientific">Nibrella saemangeumensis</name>
    <dbReference type="NCBI Taxonomy" id="1084526"/>
    <lineage>
        <taxon>Bacteria</taxon>
        <taxon>Pseudomonadati</taxon>
        <taxon>Bacteroidota</taxon>
        <taxon>Cytophagia</taxon>
        <taxon>Cytophagales</taxon>
        <taxon>Spirosomataceae</taxon>
        <taxon>Nibrella</taxon>
    </lineage>
</organism>
<accession>A0ABP8MJW2</accession>
<keyword evidence="1" id="KW-0732">Signal</keyword>
<dbReference type="PROSITE" id="PS51257">
    <property type="entry name" value="PROKAR_LIPOPROTEIN"/>
    <property type="match status" value="1"/>
</dbReference>
<evidence type="ECO:0000313" key="2">
    <source>
        <dbReference type="EMBL" id="GAA4450836.1"/>
    </source>
</evidence>
<name>A0ABP8MJW2_9BACT</name>
<dbReference type="RefSeq" id="WP_345241583.1">
    <property type="nucleotide sequence ID" value="NZ_BAABHD010000012.1"/>
</dbReference>
<proteinExistence type="predicted"/>
<reference evidence="3" key="1">
    <citation type="journal article" date="2019" name="Int. J. Syst. Evol. Microbiol.">
        <title>The Global Catalogue of Microorganisms (GCM) 10K type strain sequencing project: providing services to taxonomists for standard genome sequencing and annotation.</title>
        <authorList>
            <consortium name="The Broad Institute Genomics Platform"/>
            <consortium name="The Broad Institute Genome Sequencing Center for Infectious Disease"/>
            <person name="Wu L."/>
            <person name="Ma J."/>
        </authorList>
    </citation>
    <scope>NUCLEOTIDE SEQUENCE [LARGE SCALE GENOMIC DNA]</scope>
    <source>
        <strain evidence="3">JCM 17927</strain>
    </source>
</reference>
<feature type="signal peptide" evidence="1">
    <location>
        <begin position="1"/>
        <end position="18"/>
    </location>
</feature>
<gene>
    <name evidence="2" type="ORF">GCM10023189_12070</name>
</gene>
<evidence type="ECO:0000256" key="1">
    <source>
        <dbReference type="SAM" id="SignalP"/>
    </source>
</evidence>
<evidence type="ECO:0000313" key="3">
    <source>
        <dbReference type="Proteomes" id="UP001501175"/>
    </source>
</evidence>
<keyword evidence="3" id="KW-1185">Reference proteome</keyword>